<dbReference type="InterPro" id="IPR015421">
    <property type="entry name" value="PyrdxlP-dep_Trfase_major"/>
</dbReference>
<dbReference type="RefSeq" id="WP_126800031.1">
    <property type="nucleotide sequence ID" value="NZ_PIPO01000007.1"/>
</dbReference>
<feature type="domain" description="Aminotransferase class V" evidence="12">
    <location>
        <begin position="6"/>
        <end position="371"/>
    </location>
</feature>
<keyword evidence="14" id="KW-1185">Reference proteome</keyword>
<keyword evidence="6" id="KW-0479">Metal-binding</keyword>
<dbReference type="NCBIfam" id="NF010611">
    <property type="entry name" value="PRK14012.1"/>
    <property type="match status" value="1"/>
</dbReference>
<sequence length="391" mass="42043">MKTPLYFDYAATTPMDPEVAATLCRYLTADGVFGNPASRSHRFGWQAEEAVDAAREDLADLINADPREIVFTSGATESNNLAIKGAVEHLQRQGGHDPLHVVTLKTEHKAVLDTCNDLQQRGVEVTCLDVQHNGLLDLAALEQALQRPTALVSVMHVNNETGVVQDIAAIAALCHRSGALLHVDAAQSVAKLKVDVRALDVDLLSISGHKMYGPKGIGALFVRRSPRVMLHAQIHGGGHERGMRSGTLATHQIAAFGKAAAIAQAGLADESARIERLREQLYNGLCAIGEVTLNGHPTQRVGGIMNLQFAKVDGEMLLMALKDLAVSTGSACNSASVDPSFVLTAMGLDRDQAHRSIRFSVGRFTTEDEVAQCIEVVSEAVTRLRKQPSPW</sequence>
<comment type="similarity">
    <text evidence="2">Belongs to the class-V pyridoxal-phosphate-dependent aminotransferase family. NifS/IscS subfamily.</text>
</comment>
<name>A0A432WC84_9GAMM</name>
<dbReference type="PANTHER" id="PTHR11601">
    <property type="entry name" value="CYSTEINE DESULFURYLASE FAMILY MEMBER"/>
    <property type="match status" value="1"/>
</dbReference>
<evidence type="ECO:0000256" key="8">
    <source>
        <dbReference type="ARBA" id="ARBA00023004"/>
    </source>
</evidence>
<dbReference type="PIRSF" id="PIRSF005572">
    <property type="entry name" value="NifS"/>
    <property type="match status" value="1"/>
</dbReference>
<dbReference type="SUPFAM" id="SSF53383">
    <property type="entry name" value="PLP-dependent transferases"/>
    <property type="match status" value="1"/>
</dbReference>
<evidence type="ECO:0000313" key="14">
    <source>
        <dbReference type="Proteomes" id="UP000287823"/>
    </source>
</evidence>
<evidence type="ECO:0000313" key="13">
    <source>
        <dbReference type="EMBL" id="RUO29667.1"/>
    </source>
</evidence>
<gene>
    <name evidence="13" type="ORF">CWE14_14530</name>
</gene>
<keyword evidence="4" id="KW-0808">Transferase</keyword>
<dbReference type="Pfam" id="PF00266">
    <property type="entry name" value="Aminotran_5"/>
    <property type="match status" value="1"/>
</dbReference>
<evidence type="ECO:0000256" key="1">
    <source>
        <dbReference type="ARBA" id="ARBA00001933"/>
    </source>
</evidence>
<dbReference type="InterPro" id="IPR015422">
    <property type="entry name" value="PyrdxlP-dep_Trfase_small"/>
</dbReference>
<dbReference type="GO" id="GO:0031071">
    <property type="term" value="F:cysteine desulfurase activity"/>
    <property type="evidence" value="ECO:0007669"/>
    <property type="project" value="UniProtKB-EC"/>
</dbReference>
<comment type="cofactor">
    <cofactor evidence="1 11">
        <name>pyridoxal 5'-phosphate</name>
        <dbReference type="ChEBI" id="CHEBI:597326"/>
    </cofactor>
</comment>
<comment type="caution">
    <text evidence="13">The sequence shown here is derived from an EMBL/GenBank/DDBJ whole genome shotgun (WGS) entry which is preliminary data.</text>
</comment>
<keyword evidence="9" id="KW-0411">Iron-sulfur</keyword>
<accession>A0A432WC84</accession>
<keyword evidence="7" id="KW-0663">Pyridoxal phosphate</keyword>
<dbReference type="EMBL" id="PIPO01000007">
    <property type="protein sequence ID" value="RUO29667.1"/>
    <property type="molecule type" value="Genomic_DNA"/>
</dbReference>
<evidence type="ECO:0000256" key="9">
    <source>
        <dbReference type="ARBA" id="ARBA00023014"/>
    </source>
</evidence>
<dbReference type="AlphaFoldDB" id="A0A432WC84"/>
<dbReference type="PANTHER" id="PTHR11601:SF34">
    <property type="entry name" value="CYSTEINE DESULFURASE"/>
    <property type="match status" value="1"/>
</dbReference>
<comment type="catalytic activity">
    <reaction evidence="10">
        <text>(sulfur carrier)-H + L-cysteine = (sulfur carrier)-SH + L-alanine</text>
        <dbReference type="Rhea" id="RHEA:43892"/>
        <dbReference type="Rhea" id="RHEA-COMP:14737"/>
        <dbReference type="Rhea" id="RHEA-COMP:14739"/>
        <dbReference type="ChEBI" id="CHEBI:29917"/>
        <dbReference type="ChEBI" id="CHEBI:35235"/>
        <dbReference type="ChEBI" id="CHEBI:57972"/>
        <dbReference type="ChEBI" id="CHEBI:64428"/>
        <dbReference type="EC" id="2.8.1.7"/>
    </reaction>
</comment>
<proteinExistence type="inferred from homology"/>
<protein>
    <recommendedName>
        <fullName evidence="3">cysteine desulfurase</fullName>
        <ecNumber evidence="3">2.8.1.7</ecNumber>
    </recommendedName>
</protein>
<organism evidence="13 14">
    <name type="scientific">Aliidiomarina soli</name>
    <dbReference type="NCBI Taxonomy" id="1928574"/>
    <lineage>
        <taxon>Bacteria</taxon>
        <taxon>Pseudomonadati</taxon>
        <taxon>Pseudomonadota</taxon>
        <taxon>Gammaproteobacteria</taxon>
        <taxon>Alteromonadales</taxon>
        <taxon>Idiomarinaceae</taxon>
        <taxon>Aliidiomarina</taxon>
    </lineage>
</organism>
<evidence type="ECO:0000256" key="6">
    <source>
        <dbReference type="ARBA" id="ARBA00022723"/>
    </source>
</evidence>
<dbReference type="Proteomes" id="UP000287823">
    <property type="component" value="Unassembled WGS sequence"/>
</dbReference>
<keyword evidence="5" id="KW-0001">2Fe-2S</keyword>
<evidence type="ECO:0000256" key="11">
    <source>
        <dbReference type="RuleBase" id="RU004504"/>
    </source>
</evidence>
<evidence type="ECO:0000256" key="3">
    <source>
        <dbReference type="ARBA" id="ARBA00012239"/>
    </source>
</evidence>
<dbReference type="InterPro" id="IPR016454">
    <property type="entry name" value="Cysteine_dSase"/>
</dbReference>
<dbReference type="GO" id="GO:0046872">
    <property type="term" value="F:metal ion binding"/>
    <property type="evidence" value="ECO:0007669"/>
    <property type="project" value="UniProtKB-KW"/>
</dbReference>
<dbReference type="InterPro" id="IPR000192">
    <property type="entry name" value="Aminotrans_V_dom"/>
</dbReference>
<dbReference type="GO" id="GO:0051537">
    <property type="term" value="F:2 iron, 2 sulfur cluster binding"/>
    <property type="evidence" value="ECO:0007669"/>
    <property type="project" value="UniProtKB-KW"/>
</dbReference>
<dbReference type="Gene3D" id="3.90.1150.10">
    <property type="entry name" value="Aspartate Aminotransferase, domain 1"/>
    <property type="match status" value="1"/>
</dbReference>
<reference evidence="13 14" key="1">
    <citation type="journal article" date="2011" name="Front. Microbiol.">
        <title>Genomic signatures of strain selection and enhancement in Bacillus atrophaeus var. globigii, a historical biowarfare simulant.</title>
        <authorList>
            <person name="Gibbons H.S."/>
            <person name="Broomall S.M."/>
            <person name="McNew L.A."/>
            <person name="Daligault H."/>
            <person name="Chapman C."/>
            <person name="Bruce D."/>
            <person name="Karavis M."/>
            <person name="Krepps M."/>
            <person name="McGregor P.A."/>
            <person name="Hong C."/>
            <person name="Park K.H."/>
            <person name="Akmal A."/>
            <person name="Feldman A."/>
            <person name="Lin J.S."/>
            <person name="Chang W.E."/>
            <person name="Higgs B.W."/>
            <person name="Demirev P."/>
            <person name="Lindquist J."/>
            <person name="Liem A."/>
            <person name="Fochler E."/>
            <person name="Read T.D."/>
            <person name="Tapia R."/>
            <person name="Johnson S."/>
            <person name="Bishop-Lilly K.A."/>
            <person name="Detter C."/>
            <person name="Han C."/>
            <person name="Sozhamannan S."/>
            <person name="Rosenzweig C.N."/>
            <person name="Skowronski E.W."/>
        </authorList>
    </citation>
    <scope>NUCLEOTIDE SEQUENCE [LARGE SCALE GENOMIC DNA]</scope>
    <source>
        <strain evidence="13 14">Y4G10-17</strain>
    </source>
</reference>
<dbReference type="Gene3D" id="3.40.640.10">
    <property type="entry name" value="Type I PLP-dependent aspartate aminotransferase-like (Major domain)"/>
    <property type="match status" value="1"/>
</dbReference>
<evidence type="ECO:0000259" key="12">
    <source>
        <dbReference type="Pfam" id="PF00266"/>
    </source>
</evidence>
<dbReference type="FunFam" id="3.40.640.10:FF:000003">
    <property type="entry name" value="Cysteine desulfurase IscS"/>
    <property type="match status" value="1"/>
</dbReference>
<evidence type="ECO:0000256" key="7">
    <source>
        <dbReference type="ARBA" id="ARBA00022898"/>
    </source>
</evidence>
<dbReference type="InterPro" id="IPR020578">
    <property type="entry name" value="Aminotrans_V_PyrdxlP_BS"/>
</dbReference>
<dbReference type="EC" id="2.8.1.7" evidence="3"/>
<evidence type="ECO:0000256" key="5">
    <source>
        <dbReference type="ARBA" id="ARBA00022714"/>
    </source>
</evidence>
<evidence type="ECO:0000256" key="4">
    <source>
        <dbReference type="ARBA" id="ARBA00022679"/>
    </source>
</evidence>
<evidence type="ECO:0000256" key="2">
    <source>
        <dbReference type="ARBA" id="ARBA00006490"/>
    </source>
</evidence>
<evidence type="ECO:0000256" key="10">
    <source>
        <dbReference type="ARBA" id="ARBA00050776"/>
    </source>
</evidence>
<dbReference type="PROSITE" id="PS00595">
    <property type="entry name" value="AA_TRANSFER_CLASS_5"/>
    <property type="match status" value="1"/>
</dbReference>
<keyword evidence="8" id="KW-0408">Iron</keyword>
<dbReference type="InterPro" id="IPR015424">
    <property type="entry name" value="PyrdxlP-dep_Trfase"/>
</dbReference>